<reference evidence="13" key="1">
    <citation type="submission" date="2021-01" db="EMBL/GenBank/DDBJ databases">
        <title>Whole genome shotgun sequence of Actinoplanes cyaneus NBRC 14990.</title>
        <authorList>
            <person name="Komaki H."/>
            <person name="Tamura T."/>
        </authorList>
    </citation>
    <scope>NUCLEOTIDE SEQUENCE</scope>
    <source>
        <strain evidence="13">NBRC 14990</strain>
    </source>
</reference>
<dbReference type="RefSeq" id="WP_203745361.1">
    <property type="nucleotide sequence ID" value="NZ_BAAAUC010000009.1"/>
</dbReference>
<evidence type="ECO:0000256" key="4">
    <source>
        <dbReference type="ARBA" id="ARBA00022670"/>
    </source>
</evidence>
<name>A0A919INF2_9ACTN</name>
<dbReference type="InterPro" id="IPR008915">
    <property type="entry name" value="Peptidase_M50"/>
</dbReference>
<comment type="similarity">
    <text evidence="3">Belongs to the peptidase M50B family.</text>
</comment>
<comment type="subcellular location">
    <subcellularLocation>
        <location evidence="2">Membrane</location>
        <topology evidence="2">Multi-pass membrane protein</topology>
    </subcellularLocation>
</comment>
<feature type="transmembrane region" description="Helical" evidence="11">
    <location>
        <begin position="402"/>
        <end position="423"/>
    </location>
</feature>
<keyword evidence="5 11" id="KW-0812">Transmembrane</keyword>
<evidence type="ECO:0000256" key="3">
    <source>
        <dbReference type="ARBA" id="ARBA00007931"/>
    </source>
</evidence>
<dbReference type="GO" id="GO:0006508">
    <property type="term" value="P:proteolysis"/>
    <property type="evidence" value="ECO:0007669"/>
    <property type="project" value="UniProtKB-KW"/>
</dbReference>
<evidence type="ECO:0000256" key="7">
    <source>
        <dbReference type="ARBA" id="ARBA00022833"/>
    </source>
</evidence>
<comment type="cofactor">
    <cofactor evidence="1">
        <name>Zn(2+)</name>
        <dbReference type="ChEBI" id="CHEBI:29105"/>
    </cofactor>
</comment>
<accession>A0A919INF2</accession>
<evidence type="ECO:0000313" key="13">
    <source>
        <dbReference type="EMBL" id="GID67547.1"/>
    </source>
</evidence>
<keyword evidence="10 11" id="KW-0472">Membrane</keyword>
<feature type="domain" description="Peptidase M50" evidence="12">
    <location>
        <begin position="9"/>
        <end position="381"/>
    </location>
</feature>
<keyword evidence="14" id="KW-1185">Reference proteome</keyword>
<dbReference type="Gene3D" id="2.30.42.10">
    <property type="match status" value="1"/>
</dbReference>
<dbReference type="PANTHER" id="PTHR42837">
    <property type="entry name" value="REGULATOR OF SIGMA-E PROTEASE RSEP"/>
    <property type="match status" value="1"/>
</dbReference>
<dbReference type="CDD" id="cd06163">
    <property type="entry name" value="S2P-M50_PDZ_RseP-like"/>
    <property type="match status" value="1"/>
</dbReference>
<evidence type="ECO:0000256" key="5">
    <source>
        <dbReference type="ARBA" id="ARBA00022692"/>
    </source>
</evidence>
<evidence type="ECO:0000256" key="11">
    <source>
        <dbReference type="SAM" id="Phobius"/>
    </source>
</evidence>
<evidence type="ECO:0000256" key="8">
    <source>
        <dbReference type="ARBA" id="ARBA00022989"/>
    </source>
</evidence>
<evidence type="ECO:0000259" key="12">
    <source>
        <dbReference type="Pfam" id="PF02163"/>
    </source>
</evidence>
<keyword evidence="7" id="KW-0862">Zinc</keyword>
<comment type="caution">
    <text evidence="13">The sequence shown here is derived from an EMBL/GenBank/DDBJ whole genome shotgun (WGS) entry which is preliminary data.</text>
</comment>
<dbReference type="SUPFAM" id="SSF50156">
    <property type="entry name" value="PDZ domain-like"/>
    <property type="match status" value="1"/>
</dbReference>
<keyword evidence="8 11" id="KW-1133">Transmembrane helix</keyword>
<proteinExistence type="inferred from homology"/>
<evidence type="ECO:0000256" key="10">
    <source>
        <dbReference type="ARBA" id="ARBA00023136"/>
    </source>
</evidence>
<gene>
    <name evidence="13" type="primary">rip1</name>
    <name evidence="13" type="ORF">Acy02nite_54280</name>
</gene>
<evidence type="ECO:0000256" key="6">
    <source>
        <dbReference type="ARBA" id="ARBA00022801"/>
    </source>
</evidence>
<dbReference type="EMBL" id="BOMH01000040">
    <property type="protein sequence ID" value="GID67547.1"/>
    <property type="molecule type" value="Genomic_DNA"/>
</dbReference>
<dbReference type="InterPro" id="IPR004387">
    <property type="entry name" value="Pept_M50_Zn"/>
</dbReference>
<evidence type="ECO:0000256" key="1">
    <source>
        <dbReference type="ARBA" id="ARBA00001947"/>
    </source>
</evidence>
<sequence length="430" mass="46909">MLFWLGAAAFALTILVSVSLHELGHMITGKRFGMKVTQYFVGFGPTIFSFKRGETEYGLKAIPLGGFCKIVGMTPQDDDVLPEDQPRAMWRFPVWKRTIVMSAGSITHFLLALAGAWVMAASVGLPNIHLPQTSADQRTYPALIQVGECLPVQTELKKLDEATQKRIAGEECKPGVNGAIVPPAKAAGLQDLDRITKVGQTPVENYGQLTDAIRASPAGPTVFEYVRDGQTRTATVNLVSDERAPLEDPKGKVSLVSVAGLGWNTDQPYVIKYSVAGAVPAAGEYGWYLVENSFKAMGKIPQKIPALWHSITGDERDPDTPISVIGASRLGGEAIEKGVPEVFWQIFISLNVFIGLFNLLPLLPLDGGHIAIAWYERVRSALYKRLRRPDPGRVDYYKLMPLTYAVILIGGAFTLLTATADIINPITIFK</sequence>
<dbReference type="GO" id="GO:0004222">
    <property type="term" value="F:metalloendopeptidase activity"/>
    <property type="evidence" value="ECO:0007669"/>
    <property type="project" value="InterPro"/>
</dbReference>
<evidence type="ECO:0000313" key="14">
    <source>
        <dbReference type="Proteomes" id="UP000619479"/>
    </source>
</evidence>
<feature type="transmembrane region" description="Helical" evidence="11">
    <location>
        <begin position="99"/>
        <end position="120"/>
    </location>
</feature>
<evidence type="ECO:0000256" key="2">
    <source>
        <dbReference type="ARBA" id="ARBA00004141"/>
    </source>
</evidence>
<keyword evidence="6" id="KW-0378">Hydrolase</keyword>
<dbReference type="GO" id="GO:0016020">
    <property type="term" value="C:membrane"/>
    <property type="evidence" value="ECO:0007669"/>
    <property type="project" value="UniProtKB-SubCell"/>
</dbReference>
<organism evidence="13 14">
    <name type="scientific">Actinoplanes cyaneus</name>
    <dbReference type="NCBI Taxonomy" id="52696"/>
    <lineage>
        <taxon>Bacteria</taxon>
        <taxon>Bacillati</taxon>
        <taxon>Actinomycetota</taxon>
        <taxon>Actinomycetes</taxon>
        <taxon>Micromonosporales</taxon>
        <taxon>Micromonosporaceae</taxon>
        <taxon>Actinoplanes</taxon>
    </lineage>
</organism>
<dbReference type="Proteomes" id="UP000619479">
    <property type="component" value="Unassembled WGS sequence"/>
</dbReference>
<dbReference type="PANTHER" id="PTHR42837:SF2">
    <property type="entry name" value="MEMBRANE METALLOPROTEASE ARASP2, CHLOROPLASTIC-RELATED"/>
    <property type="match status" value="1"/>
</dbReference>
<keyword evidence="9 13" id="KW-0482">Metalloprotease</keyword>
<dbReference type="AlphaFoldDB" id="A0A919INF2"/>
<protein>
    <submittedName>
        <fullName evidence="13">Zinc metalloprotease Rip1</fullName>
    </submittedName>
</protein>
<evidence type="ECO:0000256" key="9">
    <source>
        <dbReference type="ARBA" id="ARBA00023049"/>
    </source>
</evidence>
<keyword evidence="4" id="KW-0645">Protease</keyword>
<dbReference type="Pfam" id="PF02163">
    <property type="entry name" value="Peptidase_M50"/>
    <property type="match status" value="1"/>
</dbReference>
<dbReference type="InterPro" id="IPR036034">
    <property type="entry name" value="PDZ_sf"/>
</dbReference>